<dbReference type="RefSeq" id="XP_065656494.1">
    <property type="nucleotide sequence ID" value="XM_065800422.1"/>
</dbReference>
<feature type="region of interest" description="Disordered" evidence="1">
    <location>
        <begin position="1"/>
        <end position="21"/>
    </location>
</feature>
<sequence length="216" mass="24764">MDIKPYRGPPPRKDLVLSPRREEDWKGNDLFKITTDMNSNSNRDEKQQTIGYTSDVAYGPQKTQRDYGNDYSKLALNGGRKGLLRMDNNEELSEERRQKGSGELSEYSRLARQGGHKDLLVIEENKRTERVEHHPTSGVWFEYNNNTSASPHRHNKSNNDTTEVKIPAEMVQQPIVRPKQMRINGCLPDGEELVKKSGKKRFDNSGRAEAPFATDY</sequence>
<organism evidence="2 3">
    <name type="scientific">Hydra vulgaris</name>
    <name type="common">Hydra</name>
    <name type="synonym">Hydra attenuata</name>
    <dbReference type="NCBI Taxonomy" id="6087"/>
    <lineage>
        <taxon>Eukaryota</taxon>
        <taxon>Metazoa</taxon>
        <taxon>Cnidaria</taxon>
        <taxon>Hydrozoa</taxon>
        <taxon>Hydroidolina</taxon>
        <taxon>Anthoathecata</taxon>
        <taxon>Aplanulata</taxon>
        <taxon>Hydridae</taxon>
        <taxon>Hydra</taxon>
    </lineage>
</organism>
<protein>
    <submittedName>
        <fullName evidence="3">Uncharacterized protein LOC100212865 isoform X1</fullName>
    </submittedName>
</protein>
<accession>A0ABM4C4J0</accession>
<evidence type="ECO:0000313" key="3">
    <source>
        <dbReference type="RefSeq" id="XP_065656494.1"/>
    </source>
</evidence>
<gene>
    <name evidence="3" type="primary">LOC100212865</name>
</gene>
<evidence type="ECO:0000313" key="2">
    <source>
        <dbReference type="Proteomes" id="UP001652625"/>
    </source>
</evidence>
<dbReference type="GeneID" id="100212865"/>
<feature type="region of interest" description="Disordered" evidence="1">
    <location>
        <begin position="33"/>
        <end position="70"/>
    </location>
</feature>
<name>A0ABM4C4J0_HYDVU</name>
<reference evidence="3" key="1">
    <citation type="submission" date="2025-08" db="UniProtKB">
        <authorList>
            <consortium name="RefSeq"/>
        </authorList>
    </citation>
    <scope>IDENTIFICATION</scope>
</reference>
<dbReference type="Proteomes" id="UP001652625">
    <property type="component" value="Chromosome 06"/>
</dbReference>
<keyword evidence="2" id="KW-1185">Reference proteome</keyword>
<evidence type="ECO:0000256" key="1">
    <source>
        <dbReference type="SAM" id="MobiDB-lite"/>
    </source>
</evidence>
<feature type="region of interest" description="Disordered" evidence="1">
    <location>
        <begin position="197"/>
        <end position="216"/>
    </location>
</feature>
<proteinExistence type="predicted"/>
<feature type="compositionally biased region" description="Basic and acidic residues" evidence="1">
    <location>
        <begin position="197"/>
        <end position="206"/>
    </location>
</feature>